<name>A0AA46K334_SERMA</name>
<dbReference type="EMBL" id="VFMJ01000001">
    <property type="protein sequence ID" value="TQI83584.1"/>
    <property type="molecule type" value="Genomic_DNA"/>
</dbReference>
<dbReference type="RefSeq" id="WP_141967866.1">
    <property type="nucleotide sequence ID" value="NZ_VFMJ01000001.1"/>
</dbReference>
<reference evidence="1 2" key="2">
    <citation type="submission" date="2019-07" db="EMBL/GenBank/DDBJ databases">
        <title>Investigation of anaerobic lignin degradation for improved lignocellulosic biofuels.</title>
        <authorList>
            <person name="Deangelis K.PhD."/>
        </authorList>
    </citation>
    <scope>NUCLEOTIDE SEQUENCE [LARGE SCALE GENOMIC DNA]</scope>
    <source>
        <strain evidence="1 2">106R</strain>
    </source>
</reference>
<proteinExistence type="predicted"/>
<evidence type="ECO:0000313" key="1">
    <source>
        <dbReference type="EMBL" id="TQI83584.1"/>
    </source>
</evidence>
<dbReference type="AlphaFoldDB" id="A0AA46K334"/>
<accession>A0AA46K334</accession>
<comment type="caution">
    <text evidence="1">The sequence shown here is derived from an EMBL/GenBank/DDBJ whole genome shotgun (WGS) entry which is preliminary data.</text>
</comment>
<organism evidence="1 2">
    <name type="scientific">Serratia marcescens</name>
    <dbReference type="NCBI Taxonomy" id="615"/>
    <lineage>
        <taxon>Bacteria</taxon>
        <taxon>Pseudomonadati</taxon>
        <taxon>Pseudomonadota</taxon>
        <taxon>Gammaproteobacteria</taxon>
        <taxon>Enterobacterales</taxon>
        <taxon>Yersiniaceae</taxon>
        <taxon>Serratia</taxon>
    </lineage>
</organism>
<dbReference type="InterPro" id="IPR046905">
    <property type="entry name" value="ABC-3C_MC1"/>
</dbReference>
<evidence type="ECO:0000313" key="2">
    <source>
        <dbReference type="Proteomes" id="UP000320710"/>
    </source>
</evidence>
<dbReference type="Proteomes" id="UP000320710">
    <property type="component" value="Unassembled WGS sequence"/>
</dbReference>
<gene>
    <name evidence="1" type="ORF">FHU12_1068</name>
</gene>
<dbReference type="Pfam" id="PF20289">
    <property type="entry name" value="MComp1"/>
    <property type="match status" value="1"/>
</dbReference>
<sequence length="241" mass="28637">MIIDIIGNIFESNRFIKLEMKPLLERELCYVFYPERPTEKEEYFVVLQSTEQLMEKTHQNLEEKAQFIFDEINNSGKVEQYFEKNCTLIICQNEKGIDRLTALTIEEDLYNFKKNMIIYSDNELNELKRHLSGNGIEKLTNASLKSIINENNGESFIKFKNESVNNHSYYSLLMKVFLKLPFLTYSTEEKELVNLRKEIETNLSPDQQLLFDKLVSVEEWTSDNLYDFFSKLWDKDNDQIE</sequence>
<reference evidence="1 2" key="1">
    <citation type="submission" date="2019-06" db="EMBL/GenBank/DDBJ databases">
        <authorList>
            <person name="Deangelis K."/>
            <person name="Huntemann M."/>
            <person name="Clum A."/>
            <person name="Pillay M."/>
            <person name="Palaniappan K."/>
            <person name="Varghese N."/>
            <person name="Mikhailova N."/>
            <person name="Stamatis D."/>
            <person name="Reddy T."/>
            <person name="Daum C."/>
            <person name="Shapiro N."/>
            <person name="Ivanova N."/>
            <person name="Kyrpides N."/>
            <person name="Woyke T."/>
        </authorList>
    </citation>
    <scope>NUCLEOTIDE SEQUENCE [LARGE SCALE GENOMIC DNA]</scope>
    <source>
        <strain evidence="1 2">106R</strain>
    </source>
</reference>
<protein>
    <submittedName>
        <fullName evidence="1">Uncharacterized protein</fullName>
    </submittedName>
</protein>